<accession>A0A9E7SC87</accession>
<keyword evidence="2" id="KW-1185">Reference proteome</keyword>
<organism evidence="1 2">
    <name type="scientific">Thermococcus argininiproducens</name>
    <dbReference type="NCBI Taxonomy" id="2866384"/>
    <lineage>
        <taxon>Archaea</taxon>
        <taxon>Methanobacteriati</taxon>
        <taxon>Methanobacteriota</taxon>
        <taxon>Thermococci</taxon>
        <taxon>Thermococcales</taxon>
        <taxon>Thermococcaceae</taxon>
        <taxon>Thermococcus</taxon>
    </lineage>
</organism>
<dbReference type="RefSeq" id="WP_251948592.1">
    <property type="nucleotide sequence ID" value="NZ_CP080572.1"/>
</dbReference>
<protein>
    <submittedName>
        <fullName evidence="1">Uncharacterized protein</fullName>
    </submittedName>
</protein>
<reference evidence="1 2" key="1">
    <citation type="submission" date="2021-08" db="EMBL/GenBank/DDBJ databases">
        <title>Thermococcus onnuriiensis IOH2.</title>
        <authorList>
            <person name="Park Y.-J."/>
        </authorList>
    </citation>
    <scope>NUCLEOTIDE SEQUENCE [LARGE SCALE GENOMIC DNA]</scope>
    <source>
        <strain evidence="1 2">IOH2</strain>
    </source>
</reference>
<evidence type="ECO:0000313" key="1">
    <source>
        <dbReference type="EMBL" id="USG99545.1"/>
    </source>
</evidence>
<dbReference type="AlphaFoldDB" id="A0A9E7SC87"/>
<evidence type="ECO:0000313" key="2">
    <source>
        <dbReference type="Proteomes" id="UP001056425"/>
    </source>
</evidence>
<dbReference type="GeneID" id="72778384"/>
<dbReference type="Proteomes" id="UP001056425">
    <property type="component" value="Chromosome"/>
</dbReference>
<dbReference type="KEGG" id="thei:K1720_08510"/>
<proteinExistence type="predicted"/>
<name>A0A9E7SC87_9EURY</name>
<sequence>MRTYFFTRIKGRLNFCHSMGKLTFMFFGCEKDVEVDTILLADEGSCVNTVVYGKSLNRRIVKVAECLARKIGKRLFL</sequence>
<dbReference type="EMBL" id="CP080572">
    <property type="protein sequence ID" value="USG99545.1"/>
    <property type="molecule type" value="Genomic_DNA"/>
</dbReference>
<gene>
    <name evidence="1" type="ORF">K1720_08510</name>
</gene>